<protein>
    <recommendedName>
        <fullName evidence="5">LPXTG cell wall anchor domain-containing protein</fullName>
    </recommendedName>
</protein>
<name>A0ABW8RCD7_9BACI</name>
<evidence type="ECO:0000256" key="2">
    <source>
        <dbReference type="SAM" id="SignalP"/>
    </source>
</evidence>
<keyword evidence="2" id="KW-0732">Signal</keyword>
<keyword evidence="4" id="KW-1185">Reference proteome</keyword>
<proteinExistence type="predicted"/>
<dbReference type="RefSeq" id="WP_406579800.1">
    <property type="nucleotide sequence ID" value="NZ_JBJHQH010000004.1"/>
</dbReference>
<dbReference type="Proteomes" id="UP001623041">
    <property type="component" value="Unassembled WGS sequence"/>
</dbReference>
<evidence type="ECO:0008006" key="5">
    <source>
        <dbReference type="Google" id="ProtNLM"/>
    </source>
</evidence>
<organism evidence="3 4">
    <name type="scientific">Bacillus salipaludis</name>
    <dbReference type="NCBI Taxonomy" id="2547811"/>
    <lineage>
        <taxon>Bacteria</taxon>
        <taxon>Bacillati</taxon>
        <taxon>Bacillota</taxon>
        <taxon>Bacilli</taxon>
        <taxon>Bacillales</taxon>
        <taxon>Bacillaceae</taxon>
        <taxon>Bacillus</taxon>
    </lineage>
</organism>
<comment type="caution">
    <text evidence="3">The sequence shown here is derived from an EMBL/GenBank/DDBJ whole genome shotgun (WGS) entry which is preliminary data.</text>
</comment>
<reference evidence="3 4" key="1">
    <citation type="submission" date="2024-11" db="EMBL/GenBank/DDBJ databases">
        <authorList>
            <person name="Lucas J.A."/>
        </authorList>
    </citation>
    <scope>NUCLEOTIDE SEQUENCE [LARGE SCALE GENOMIC DNA]</scope>
    <source>
        <strain evidence="3 4">Z 5.4</strain>
    </source>
</reference>
<evidence type="ECO:0000313" key="3">
    <source>
        <dbReference type="EMBL" id="MFK9091106.1"/>
    </source>
</evidence>
<sequence>MKKYLLIFSIVFTLLFPATSFAENNPILSMEELTIQVMPEYAYHPNDQKKDHVPLLIGYQGSMVNNTDQPQKGQIEIPLPMEEKNFRIGYVADYSSDLRKSYEIEYVIDREKGTISWTTSEEIAPKERYKFVIEFYTDSLKVKKEKKSLSYQFKSFADLGLVNVSFTQPSKAKKMKLTPAPEEKQNHGAGDNTFSYLFQDVKAGEEKTFTLAYERIETKPTTELTNNKNSGDLKEDNKKSTNLAVGAFSGISVLAAGALTVIIRNRKKKQ</sequence>
<accession>A0ABW8RCD7</accession>
<gene>
    <name evidence="3" type="ORF">ACJEBI_06400</name>
</gene>
<evidence type="ECO:0000256" key="1">
    <source>
        <dbReference type="SAM" id="Phobius"/>
    </source>
</evidence>
<feature type="signal peptide" evidence="2">
    <location>
        <begin position="1"/>
        <end position="22"/>
    </location>
</feature>
<keyword evidence="1" id="KW-0472">Membrane</keyword>
<feature type="chain" id="PRO_5046324269" description="LPXTG cell wall anchor domain-containing protein" evidence="2">
    <location>
        <begin position="23"/>
        <end position="270"/>
    </location>
</feature>
<keyword evidence="1" id="KW-1133">Transmembrane helix</keyword>
<evidence type="ECO:0000313" key="4">
    <source>
        <dbReference type="Proteomes" id="UP001623041"/>
    </source>
</evidence>
<keyword evidence="1" id="KW-0812">Transmembrane</keyword>
<dbReference type="EMBL" id="JBJHQH010000004">
    <property type="protein sequence ID" value="MFK9091106.1"/>
    <property type="molecule type" value="Genomic_DNA"/>
</dbReference>
<feature type="transmembrane region" description="Helical" evidence="1">
    <location>
        <begin position="243"/>
        <end position="263"/>
    </location>
</feature>